<organism evidence="11 12">
    <name type="scientific">Nonomuraea pusilla</name>
    <dbReference type="NCBI Taxonomy" id="46177"/>
    <lineage>
        <taxon>Bacteria</taxon>
        <taxon>Bacillati</taxon>
        <taxon>Actinomycetota</taxon>
        <taxon>Actinomycetes</taxon>
        <taxon>Streptosporangiales</taxon>
        <taxon>Streptosporangiaceae</taxon>
        <taxon>Nonomuraea</taxon>
    </lineage>
</organism>
<keyword evidence="9" id="KW-0812">Transmembrane</keyword>
<dbReference type="InterPro" id="IPR008271">
    <property type="entry name" value="Ser/Thr_kinase_AS"/>
</dbReference>
<dbReference type="Pfam" id="PF00069">
    <property type="entry name" value="Pkinase"/>
    <property type="match status" value="1"/>
</dbReference>
<feature type="domain" description="Protein kinase" evidence="10">
    <location>
        <begin position="10"/>
        <end position="281"/>
    </location>
</feature>
<dbReference type="PANTHER" id="PTHR43289:SF6">
    <property type="entry name" value="SERINE_THREONINE-PROTEIN KINASE NEKL-3"/>
    <property type="match status" value="1"/>
</dbReference>
<keyword evidence="6 7" id="KW-0067">ATP-binding</keyword>
<evidence type="ECO:0000256" key="7">
    <source>
        <dbReference type="PROSITE-ProRule" id="PRU10141"/>
    </source>
</evidence>
<dbReference type="EC" id="2.7.11.1" evidence="1"/>
<dbReference type="PROSITE" id="PS50011">
    <property type="entry name" value="PROTEIN_KINASE_DOM"/>
    <property type="match status" value="1"/>
</dbReference>
<dbReference type="Proteomes" id="UP000198953">
    <property type="component" value="Unassembled WGS sequence"/>
</dbReference>
<evidence type="ECO:0000256" key="9">
    <source>
        <dbReference type="SAM" id="Phobius"/>
    </source>
</evidence>
<dbReference type="SUPFAM" id="SSF56112">
    <property type="entry name" value="Protein kinase-like (PK-like)"/>
    <property type="match status" value="1"/>
</dbReference>
<dbReference type="Gene3D" id="1.10.510.10">
    <property type="entry name" value="Transferase(Phosphotransferase) domain 1"/>
    <property type="match status" value="1"/>
</dbReference>
<dbReference type="GO" id="GO:0005524">
    <property type="term" value="F:ATP binding"/>
    <property type="evidence" value="ECO:0007669"/>
    <property type="project" value="UniProtKB-UniRule"/>
</dbReference>
<feature type="compositionally biased region" description="Gly residues" evidence="8">
    <location>
        <begin position="325"/>
        <end position="386"/>
    </location>
</feature>
<sequence length="704" mass="71888">MHRRVIDDRFELVERLGGGGMGLVWRAWDTALHREVALKEVRPPDPGLDEHDPAAARELRARVLREARALARLNHPHVVTIHHIVDSGEDAYPWLVMELVSGGSLQDRLARGPMTPAETARLGRELLSALNAAHAVGIQHRDVKPANVLLRADGRSVLTDFGIAAVRESTSLTATGSFIGSPEYIAPERINGHEGDPASDLWSLGMLLYVAVEGSHPLRRSTTLATLAAVLNQEVPPPDRAGPLVPVLAALLHRDPAARPDAETLDRLLAQADTAPSAPYLPPSQPGLAPSSTPAGPHPLEGDNHPTPGNAPHTGPGNGSPATSGSGGHPAFGSGGHAVSGGGGHPASGSGGHPPFGSGGHAGAGSGGHAGAGSGGHGPAGGGGYGAMPPGAAAGPGGRQPGHPGQAAHLAGGVEHAGQAGHPAQAGHPGQAGYSGYAGYPASPASPGSPGSTGPSGWPGAPGQPGRPGEPYSQPMPNPALRSATTVHGRRRSGRRTGTAVAAATVAVAAVAGVLVWTLVPKLRGGSGGETDLPVIPSAHIGGTPLNTPGKAAEDDPVPVSLLTPAGMRAMLAKLKPVMGGSRITSLTVYPDYASAEAPAKEDKKGYDRFSYRDGKATKEGPGGTIHGPVVDLDKYNWDALPALLRTAEKNLGVRKPTSRYLVINPAFEFGGTHETLFVYVSDAYRSGYLVANVKGKIIRRQPA</sequence>
<evidence type="ECO:0000256" key="6">
    <source>
        <dbReference type="ARBA" id="ARBA00022840"/>
    </source>
</evidence>
<evidence type="ECO:0000313" key="12">
    <source>
        <dbReference type="Proteomes" id="UP000198953"/>
    </source>
</evidence>
<dbReference type="Gene3D" id="3.30.200.20">
    <property type="entry name" value="Phosphorylase Kinase, domain 1"/>
    <property type="match status" value="1"/>
</dbReference>
<protein>
    <recommendedName>
        <fullName evidence="1">non-specific serine/threonine protein kinase</fullName>
        <ecNumber evidence="1">2.7.11.1</ecNumber>
    </recommendedName>
</protein>
<keyword evidence="4 7" id="KW-0547">Nucleotide-binding</keyword>
<dbReference type="STRING" id="46177.SAMN05660976_08210"/>
<dbReference type="InterPro" id="IPR017441">
    <property type="entry name" value="Protein_kinase_ATP_BS"/>
</dbReference>
<evidence type="ECO:0000256" key="4">
    <source>
        <dbReference type="ARBA" id="ARBA00022741"/>
    </source>
</evidence>
<feature type="compositionally biased region" description="Low complexity" evidence="8">
    <location>
        <begin position="416"/>
        <end position="461"/>
    </location>
</feature>
<dbReference type="SMART" id="SM00220">
    <property type="entry name" value="S_TKc"/>
    <property type="match status" value="1"/>
</dbReference>
<dbReference type="EMBL" id="FOBF01000034">
    <property type="protein sequence ID" value="SEN73853.1"/>
    <property type="molecule type" value="Genomic_DNA"/>
</dbReference>
<feature type="region of interest" description="Disordered" evidence="8">
    <location>
        <begin position="275"/>
        <end position="498"/>
    </location>
</feature>
<keyword evidence="2 11" id="KW-0723">Serine/threonine-protein kinase</keyword>
<reference evidence="11 12" key="1">
    <citation type="submission" date="2016-10" db="EMBL/GenBank/DDBJ databases">
        <authorList>
            <person name="de Groot N.N."/>
        </authorList>
    </citation>
    <scope>NUCLEOTIDE SEQUENCE [LARGE SCALE GENOMIC DNA]</scope>
    <source>
        <strain evidence="11 12">DSM 43357</strain>
    </source>
</reference>
<dbReference type="RefSeq" id="WP_305728690.1">
    <property type="nucleotide sequence ID" value="NZ_FOBF01000034.1"/>
</dbReference>
<dbReference type="CDD" id="cd14014">
    <property type="entry name" value="STKc_PknB_like"/>
    <property type="match status" value="1"/>
</dbReference>
<evidence type="ECO:0000256" key="8">
    <source>
        <dbReference type="SAM" id="MobiDB-lite"/>
    </source>
</evidence>
<dbReference type="PANTHER" id="PTHR43289">
    <property type="entry name" value="MITOGEN-ACTIVATED PROTEIN KINASE KINASE KINASE 20-RELATED"/>
    <property type="match status" value="1"/>
</dbReference>
<dbReference type="PROSITE" id="PS00108">
    <property type="entry name" value="PROTEIN_KINASE_ST"/>
    <property type="match status" value="1"/>
</dbReference>
<keyword evidence="9" id="KW-0472">Membrane</keyword>
<feature type="binding site" evidence="7">
    <location>
        <position position="39"/>
    </location>
    <ligand>
        <name>ATP</name>
        <dbReference type="ChEBI" id="CHEBI:30616"/>
    </ligand>
</feature>
<evidence type="ECO:0000256" key="5">
    <source>
        <dbReference type="ARBA" id="ARBA00022777"/>
    </source>
</evidence>
<gene>
    <name evidence="11" type="ORF">SAMN05660976_08210</name>
</gene>
<evidence type="ECO:0000256" key="3">
    <source>
        <dbReference type="ARBA" id="ARBA00022679"/>
    </source>
</evidence>
<dbReference type="InterPro" id="IPR011009">
    <property type="entry name" value="Kinase-like_dom_sf"/>
</dbReference>
<dbReference type="AlphaFoldDB" id="A0A1H8IZ19"/>
<evidence type="ECO:0000259" key="10">
    <source>
        <dbReference type="PROSITE" id="PS50011"/>
    </source>
</evidence>
<dbReference type="PROSITE" id="PS00107">
    <property type="entry name" value="PROTEIN_KINASE_ATP"/>
    <property type="match status" value="1"/>
</dbReference>
<evidence type="ECO:0000256" key="1">
    <source>
        <dbReference type="ARBA" id="ARBA00012513"/>
    </source>
</evidence>
<accession>A0A1H8IZ19</accession>
<feature type="transmembrane region" description="Helical" evidence="9">
    <location>
        <begin position="500"/>
        <end position="520"/>
    </location>
</feature>
<keyword evidence="12" id="KW-1185">Reference proteome</keyword>
<keyword evidence="9" id="KW-1133">Transmembrane helix</keyword>
<evidence type="ECO:0000313" key="11">
    <source>
        <dbReference type="EMBL" id="SEN73853.1"/>
    </source>
</evidence>
<name>A0A1H8IZ19_9ACTN</name>
<dbReference type="GO" id="GO:0004674">
    <property type="term" value="F:protein serine/threonine kinase activity"/>
    <property type="evidence" value="ECO:0007669"/>
    <property type="project" value="UniProtKB-KW"/>
</dbReference>
<proteinExistence type="predicted"/>
<keyword evidence="3" id="KW-0808">Transferase</keyword>
<dbReference type="InterPro" id="IPR000719">
    <property type="entry name" value="Prot_kinase_dom"/>
</dbReference>
<evidence type="ECO:0000256" key="2">
    <source>
        <dbReference type="ARBA" id="ARBA00022527"/>
    </source>
</evidence>
<keyword evidence="5 11" id="KW-0418">Kinase</keyword>